<evidence type="ECO:0000256" key="1">
    <source>
        <dbReference type="SAM" id="MobiDB-lite"/>
    </source>
</evidence>
<sequence length="96" mass="10950">MCQHDSEGIQYGCGHYVKTRNVGKVDCSSRDCALSSSHPSYCQSEHCNTLYGPDRSETITRFTAKWCTSCEQSYNPNQSGHYNPNHSGYQPKHHRY</sequence>
<organism evidence="2 3">
    <name type="scientific">Moniliophthora roreri (strain MCA 2997)</name>
    <name type="common">Cocoa frosty pod rot fungus</name>
    <name type="synonym">Crinipellis roreri</name>
    <dbReference type="NCBI Taxonomy" id="1381753"/>
    <lineage>
        <taxon>Eukaryota</taxon>
        <taxon>Fungi</taxon>
        <taxon>Dikarya</taxon>
        <taxon>Basidiomycota</taxon>
        <taxon>Agaricomycotina</taxon>
        <taxon>Agaricomycetes</taxon>
        <taxon>Agaricomycetidae</taxon>
        <taxon>Agaricales</taxon>
        <taxon>Marasmiineae</taxon>
        <taxon>Marasmiaceae</taxon>
        <taxon>Moniliophthora</taxon>
    </lineage>
</organism>
<dbReference type="EMBL" id="AWSO01000833">
    <property type="protein sequence ID" value="ESK87134.1"/>
    <property type="molecule type" value="Genomic_DNA"/>
</dbReference>
<protein>
    <submittedName>
        <fullName evidence="2">Uncharacterized protein</fullName>
    </submittedName>
</protein>
<reference evidence="2 3" key="1">
    <citation type="journal article" date="2014" name="BMC Genomics">
        <title>Genome and secretome analysis of the hemibiotrophic fungal pathogen, Moniliophthora roreri, which causes frosty pod rot disease of cacao: mechanisms of the biotrophic and necrotrophic phases.</title>
        <authorList>
            <person name="Meinhardt L.W."/>
            <person name="Costa G.G.L."/>
            <person name="Thomazella D.P.T."/>
            <person name="Teixeira P.J.P.L."/>
            <person name="Carazzolle M.F."/>
            <person name="Schuster S.C."/>
            <person name="Carlson J.E."/>
            <person name="Guiltinan M.J."/>
            <person name="Mieczkowski P."/>
            <person name="Farmer A."/>
            <person name="Ramaraj T."/>
            <person name="Crozier J."/>
            <person name="Davis R.E."/>
            <person name="Shao J."/>
            <person name="Melnick R.L."/>
            <person name="Pereira G.A.G."/>
            <person name="Bailey B.A."/>
        </authorList>
    </citation>
    <scope>NUCLEOTIDE SEQUENCE [LARGE SCALE GENOMIC DNA]</scope>
    <source>
        <strain evidence="2 3">MCA 2997</strain>
    </source>
</reference>
<gene>
    <name evidence="2" type="ORF">Moror_11874</name>
</gene>
<dbReference type="Proteomes" id="UP000017559">
    <property type="component" value="Unassembled WGS sequence"/>
</dbReference>
<feature type="compositionally biased region" description="Polar residues" evidence="1">
    <location>
        <begin position="74"/>
        <end position="88"/>
    </location>
</feature>
<evidence type="ECO:0000313" key="2">
    <source>
        <dbReference type="EMBL" id="ESK87134.1"/>
    </source>
</evidence>
<dbReference type="OrthoDB" id="2840428at2759"/>
<name>V2Y662_MONRO</name>
<feature type="region of interest" description="Disordered" evidence="1">
    <location>
        <begin position="74"/>
        <end position="96"/>
    </location>
</feature>
<keyword evidence="3" id="KW-1185">Reference proteome</keyword>
<dbReference type="KEGG" id="mrr:Moror_11874"/>
<dbReference type="HOGENOM" id="CLU_180191_1_0_1"/>
<accession>V2Y662</accession>
<comment type="caution">
    <text evidence="2">The sequence shown here is derived from an EMBL/GenBank/DDBJ whole genome shotgun (WGS) entry which is preliminary data.</text>
</comment>
<dbReference type="AlphaFoldDB" id="V2Y662"/>
<proteinExistence type="predicted"/>
<evidence type="ECO:0000313" key="3">
    <source>
        <dbReference type="Proteomes" id="UP000017559"/>
    </source>
</evidence>